<feature type="repeat" description="PPR" evidence="2">
    <location>
        <begin position="541"/>
        <end position="575"/>
    </location>
</feature>
<dbReference type="SUPFAM" id="SSF48452">
    <property type="entry name" value="TPR-like"/>
    <property type="match status" value="1"/>
</dbReference>
<feature type="repeat" description="PPR" evidence="2">
    <location>
        <begin position="301"/>
        <end position="335"/>
    </location>
</feature>
<dbReference type="Proteomes" id="UP000507222">
    <property type="component" value="Unassembled WGS sequence"/>
</dbReference>
<feature type="repeat" description="PPR" evidence="2">
    <location>
        <begin position="402"/>
        <end position="436"/>
    </location>
</feature>
<dbReference type="GO" id="GO:0003723">
    <property type="term" value="F:RNA binding"/>
    <property type="evidence" value="ECO:0007669"/>
    <property type="project" value="InterPro"/>
</dbReference>
<dbReference type="PANTHER" id="PTHR47926:SF465">
    <property type="entry name" value="PENTATRICOPEPTIDE REPEAT (PPR-LIKE) SUPERFAMILY PROTEIN"/>
    <property type="match status" value="1"/>
</dbReference>
<dbReference type="Pfam" id="PF13041">
    <property type="entry name" value="PPR_2"/>
    <property type="match status" value="4"/>
</dbReference>
<dbReference type="EMBL" id="CAEKDK010000002">
    <property type="protein sequence ID" value="CAB4268990.1"/>
    <property type="molecule type" value="Genomic_DNA"/>
</dbReference>
<accession>A0A6J5TY02</accession>
<evidence type="ECO:0000256" key="2">
    <source>
        <dbReference type="PROSITE-ProRule" id="PRU00708"/>
    </source>
</evidence>
<evidence type="ECO:0000313" key="6">
    <source>
        <dbReference type="Proteomes" id="UP000507245"/>
    </source>
</evidence>
<sequence>MSCTQTLFQTTSKMAALARSGQITCARKLFDEMPHRDSVAWNAILTSYTHLGFHQEALSLFHQMRISDTGPDHFTLTATLSACASACNLRCGTKVHALVTVLGYQSYLPVNNSLIDMYGKCLDPSSARRVFEEMKLRNEVTWCSFLFAQTNSSQFDVARHVFSMMPRRVEIAWNIMIVGYARYGEVESCLDLLKGMKESLCQPDQWTFSALMNACAEALEFWHGCMVHALIIKSGWSSAAEVKNSVLSFYAELGFHGSAVKIFESTGILTQVSWNAMIDAYMKHGNTHEALLVFQQAPEKNIVSWTSIISGYAGNGHGDEAAKFFVDMVRSGVQPDDFTFGAVLYACSSLAVLGHGKMVHGIILHYGFHAYVFIGNGLVNMYAKCGDLQGSVRVFSDILQKDLVSWNAMLFAFGLHGQAIQALQVFKEMVDNGVKPDNVTFIGLLMTCSHNGLIEESRMLFETMGSVYGISPEMEHVACMVDMLGRSGYLAEAKELVDKYSEVGSAETSSCEALLGACSAQGDVGFGRKLGESLKILEPHKETSYVLLSNLYCASGQWKEAEMVREMMVDQGVKKMPGCSWIEVRNKVTAFVAGKHSNPCMNELCNLLHFINFEMRNPCFGDIDN</sequence>
<evidence type="ECO:0000313" key="5">
    <source>
        <dbReference type="Proteomes" id="UP000507222"/>
    </source>
</evidence>
<reference evidence="3 5" key="2">
    <citation type="submission" date="2020-05" db="EMBL/GenBank/DDBJ databases">
        <authorList>
            <person name="Campoy J."/>
            <person name="Schneeberger K."/>
            <person name="Spophaly S."/>
        </authorList>
    </citation>
    <scope>NUCLEOTIDE SEQUENCE [LARGE SCALE GENOMIC DNA]</scope>
    <source>
        <strain evidence="3">PruArmRojPasFocal</strain>
    </source>
</reference>
<feature type="repeat" description="PPR" evidence="2">
    <location>
        <begin position="270"/>
        <end position="300"/>
    </location>
</feature>
<protein>
    <recommendedName>
        <fullName evidence="7">Pentatricopeptide repeat-containing protein</fullName>
    </recommendedName>
</protein>
<dbReference type="AlphaFoldDB" id="A0A6J5TY02"/>
<evidence type="ECO:0000256" key="1">
    <source>
        <dbReference type="ARBA" id="ARBA00022737"/>
    </source>
</evidence>
<evidence type="ECO:0000313" key="4">
    <source>
        <dbReference type="EMBL" id="CAB4299369.1"/>
    </source>
</evidence>
<keyword evidence="6" id="KW-1185">Reference proteome</keyword>
<dbReference type="InterPro" id="IPR002885">
    <property type="entry name" value="PPR_rpt"/>
</dbReference>
<dbReference type="GO" id="GO:0009451">
    <property type="term" value="P:RNA modification"/>
    <property type="evidence" value="ECO:0007669"/>
    <property type="project" value="InterPro"/>
</dbReference>
<feature type="repeat" description="PPR" evidence="2">
    <location>
        <begin position="37"/>
        <end position="71"/>
    </location>
</feature>
<dbReference type="FunFam" id="1.25.40.10:FF:000441">
    <property type="entry name" value="Pentatricopeptide repeat-containing protein mitochondrial"/>
    <property type="match status" value="1"/>
</dbReference>
<dbReference type="EMBL" id="CAEKKB010000002">
    <property type="protein sequence ID" value="CAB4299369.1"/>
    <property type="molecule type" value="Genomic_DNA"/>
</dbReference>
<dbReference type="PANTHER" id="PTHR47926">
    <property type="entry name" value="PENTATRICOPEPTIDE REPEAT-CONTAINING PROTEIN"/>
    <property type="match status" value="1"/>
</dbReference>
<keyword evidence="1" id="KW-0677">Repeat</keyword>
<dbReference type="InterPro" id="IPR046960">
    <property type="entry name" value="PPR_At4g14850-like_plant"/>
</dbReference>
<dbReference type="PROSITE" id="PS51375">
    <property type="entry name" value="PPR"/>
    <property type="match status" value="6"/>
</dbReference>
<proteinExistence type="predicted"/>
<dbReference type="InterPro" id="IPR046848">
    <property type="entry name" value="E_motif"/>
</dbReference>
<dbReference type="InterPro" id="IPR011990">
    <property type="entry name" value="TPR-like_helical_dom_sf"/>
</dbReference>
<reference evidence="6" key="1">
    <citation type="journal article" date="2020" name="Genome Biol.">
        <title>Gamete binning: chromosome-level and haplotype-resolved genome assembly enabled by high-throughput single-cell sequencing of gamete genomes.</title>
        <authorList>
            <person name="Campoy J.A."/>
            <person name="Sun H."/>
            <person name="Goel M."/>
            <person name="Jiao W.-B."/>
            <person name="Folz-Donahue K."/>
            <person name="Wang N."/>
            <person name="Rubio M."/>
            <person name="Liu C."/>
            <person name="Kukat C."/>
            <person name="Ruiz D."/>
            <person name="Huettel B."/>
            <person name="Schneeberger K."/>
        </authorList>
    </citation>
    <scope>NUCLEOTIDE SEQUENCE [LARGE SCALE GENOMIC DNA]</scope>
    <source>
        <strain evidence="6">cv. Rojo Pasion</strain>
    </source>
</reference>
<dbReference type="FunFam" id="1.25.40.10:FF:001093">
    <property type="entry name" value="Pentatricopeptide repeat-containing protein At2g34400"/>
    <property type="match status" value="1"/>
</dbReference>
<dbReference type="OrthoDB" id="7457040at2759"/>
<dbReference type="Gene3D" id="1.25.40.10">
    <property type="entry name" value="Tetratricopeptide repeat domain"/>
    <property type="match status" value="5"/>
</dbReference>
<dbReference type="NCBIfam" id="TIGR00756">
    <property type="entry name" value="PPR"/>
    <property type="match status" value="5"/>
</dbReference>
<dbReference type="Pfam" id="PF20431">
    <property type="entry name" value="E_motif"/>
    <property type="match status" value="1"/>
</dbReference>
<organism evidence="3 5">
    <name type="scientific">Prunus armeniaca</name>
    <name type="common">Apricot</name>
    <name type="synonym">Armeniaca vulgaris</name>
    <dbReference type="NCBI Taxonomy" id="36596"/>
    <lineage>
        <taxon>Eukaryota</taxon>
        <taxon>Viridiplantae</taxon>
        <taxon>Streptophyta</taxon>
        <taxon>Embryophyta</taxon>
        <taxon>Tracheophyta</taxon>
        <taxon>Spermatophyta</taxon>
        <taxon>Magnoliopsida</taxon>
        <taxon>eudicotyledons</taxon>
        <taxon>Gunneridae</taxon>
        <taxon>Pentapetalae</taxon>
        <taxon>rosids</taxon>
        <taxon>fabids</taxon>
        <taxon>Rosales</taxon>
        <taxon>Rosaceae</taxon>
        <taxon>Amygdaloideae</taxon>
        <taxon>Amygdaleae</taxon>
        <taxon>Prunus</taxon>
    </lineage>
</organism>
<evidence type="ECO:0000313" key="3">
    <source>
        <dbReference type="EMBL" id="CAB4268990.1"/>
    </source>
</evidence>
<evidence type="ECO:0008006" key="7">
    <source>
        <dbReference type="Google" id="ProtNLM"/>
    </source>
</evidence>
<dbReference type="Pfam" id="PF01535">
    <property type="entry name" value="PPR"/>
    <property type="match status" value="3"/>
</dbReference>
<dbReference type="Proteomes" id="UP000507245">
    <property type="component" value="Unassembled WGS sequence"/>
</dbReference>
<name>A0A6J5TY02_PRUAR</name>
<gene>
    <name evidence="3" type="ORF">CURHAP_LOCUS13883</name>
    <name evidence="4" type="ORF">ORAREDHAP_LOCUS13444</name>
</gene>
<feature type="repeat" description="PPR" evidence="2">
    <location>
        <begin position="169"/>
        <end position="203"/>
    </location>
</feature>